<evidence type="ECO:0000313" key="2">
    <source>
        <dbReference type="EMBL" id="MFB9908793.1"/>
    </source>
</evidence>
<organism evidence="2 3">
    <name type="scientific">Allokutzneria oryzae</name>
    <dbReference type="NCBI Taxonomy" id="1378989"/>
    <lineage>
        <taxon>Bacteria</taxon>
        <taxon>Bacillati</taxon>
        <taxon>Actinomycetota</taxon>
        <taxon>Actinomycetes</taxon>
        <taxon>Pseudonocardiales</taxon>
        <taxon>Pseudonocardiaceae</taxon>
        <taxon>Allokutzneria</taxon>
    </lineage>
</organism>
<sequence length="157" mass="17226">MVEVEVLRRTRVLSVGLTALLCMWLFGNLYEQIVWNPRLLADPRPGSLVGEFAVGSPVFYYLPWAPLTVLSAVLLRVRFGSVVPGSVRRSWNLGLSALALGVAVKVVLVTRVNPVFRDATASSEQVYDHAVLWAFGNGGVVLAVAVAVYLFTAWRRV</sequence>
<proteinExistence type="predicted"/>
<protein>
    <recommendedName>
        <fullName evidence="4">DUF2029 domain-containing protein</fullName>
    </recommendedName>
</protein>
<evidence type="ECO:0008006" key="4">
    <source>
        <dbReference type="Google" id="ProtNLM"/>
    </source>
</evidence>
<name>A0ABV6A6T6_9PSEU</name>
<reference evidence="2 3" key="1">
    <citation type="submission" date="2024-09" db="EMBL/GenBank/DDBJ databases">
        <authorList>
            <person name="Sun Q."/>
            <person name="Mori K."/>
        </authorList>
    </citation>
    <scope>NUCLEOTIDE SEQUENCE [LARGE SCALE GENOMIC DNA]</scope>
    <source>
        <strain evidence="2 3">TBRC 7907</strain>
    </source>
</reference>
<dbReference type="RefSeq" id="WP_377860808.1">
    <property type="nucleotide sequence ID" value="NZ_JBHLZU010000027.1"/>
</dbReference>
<feature type="transmembrane region" description="Helical" evidence="1">
    <location>
        <begin position="91"/>
        <end position="110"/>
    </location>
</feature>
<feature type="transmembrane region" description="Helical" evidence="1">
    <location>
        <begin position="12"/>
        <end position="30"/>
    </location>
</feature>
<feature type="transmembrane region" description="Helical" evidence="1">
    <location>
        <begin position="130"/>
        <end position="151"/>
    </location>
</feature>
<keyword evidence="3" id="KW-1185">Reference proteome</keyword>
<gene>
    <name evidence="2" type="ORF">ACFFQA_33060</name>
</gene>
<keyword evidence="1" id="KW-1133">Transmembrane helix</keyword>
<keyword evidence="1" id="KW-0472">Membrane</keyword>
<dbReference type="EMBL" id="JBHLZU010000027">
    <property type="protein sequence ID" value="MFB9908793.1"/>
    <property type="molecule type" value="Genomic_DNA"/>
</dbReference>
<evidence type="ECO:0000256" key="1">
    <source>
        <dbReference type="SAM" id="Phobius"/>
    </source>
</evidence>
<evidence type="ECO:0000313" key="3">
    <source>
        <dbReference type="Proteomes" id="UP001589693"/>
    </source>
</evidence>
<dbReference type="Proteomes" id="UP001589693">
    <property type="component" value="Unassembled WGS sequence"/>
</dbReference>
<accession>A0ABV6A6T6</accession>
<keyword evidence="1" id="KW-0812">Transmembrane</keyword>
<feature type="transmembrane region" description="Helical" evidence="1">
    <location>
        <begin position="58"/>
        <end position="79"/>
    </location>
</feature>
<comment type="caution">
    <text evidence="2">The sequence shown here is derived from an EMBL/GenBank/DDBJ whole genome shotgun (WGS) entry which is preliminary data.</text>
</comment>